<feature type="transmembrane region" description="Helical" evidence="2">
    <location>
        <begin position="66"/>
        <end position="86"/>
    </location>
</feature>
<dbReference type="KEGG" id="hro:HELRODRAFT_184857"/>
<dbReference type="PANTHER" id="PTHR12277:SF194">
    <property type="entry name" value="FI04476P"/>
    <property type="match status" value="1"/>
</dbReference>
<dbReference type="GO" id="GO:0006660">
    <property type="term" value="P:phosphatidylserine catabolic process"/>
    <property type="evidence" value="ECO:0000318"/>
    <property type="project" value="GO_Central"/>
</dbReference>
<feature type="domain" description="Serine aminopeptidase S33" evidence="3">
    <location>
        <begin position="170"/>
        <end position="287"/>
    </location>
</feature>
<dbReference type="EnsemblMetazoa" id="HelroT184857">
    <property type="protein sequence ID" value="HelroP184857"/>
    <property type="gene ID" value="HelroG184857"/>
</dbReference>
<organism evidence="5 6">
    <name type="scientific">Helobdella robusta</name>
    <name type="common">Californian leech</name>
    <dbReference type="NCBI Taxonomy" id="6412"/>
    <lineage>
        <taxon>Eukaryota</taxon>
        <taxon>Metazoa</taxon>
        <taxon>Spiralia</taxon>
        <taxon>Lophotrochozoa</taxon>
        <taxon>Annelida</taxon>
        <taxon>Clitellata</taxon>
        <taxon>Hirudinea</taxon>
        <taxon>Rhynchobdellida</taxon>
        <taxon>Glossiphoniidae</taxon>
        <taxon>Helobdella</taxon>
    </lineage>
</organism>
<sequence length="394" mass="44331">MFRNNKSSDSSTDYSCYKGITPRPPIHPRTTNNVGERGDARDGHTDGSHHHPSAASQSNLTKPHNIFVVFLLKFCGYLLLLLFFIIPAVIKIYPSILGLVVFCNYVKLPFGLVDYQNTTLHGLNNAYNFHLQVNEKVSLGAWHILPKDLKVPKNVELKASSVNDLLDNDNAIVLYLHGNAGDRTKSFRVNLYKTLSSRGFHVIAFDYRGYGDSSSWPSKSGLVEDASVMFDWLKKTARKKANIFIWGHSLGSAIAVELAKDLGNKGITFSGLVLETPFTNAIELADTHFITTFFRWLPYYSWVVVDAVKQADITLPNDQNILDVKEKILILHAEDDQIVPYTHGKKLYEVAKTRTKDPNMTKLITYESKLGYGHKKISTNPNLMDDFVSFMGIK</sequence>
<proteinExistence type="predicted"/>
<dbReference type="GO" id="GO:0005789">
    <property type="term" value="C:endoplasmic reticulum membrane"/>
    <property type="evidence" value="ECO:0000318"/>
    <property type="project" value="GO_Central"/>
</dbReference>
<feature type="compositionally biased region" description="Basic and acidic residues" evidence="1">
    <location>
        <begin position="36"/>
        <end position="49"/>
    </location>
</feature>
<dbReference type="GO" id="GO:0052651">
    <property type="term" value="P:monoacylglycerol catabolic process"/>
    <property type="evidence" value="ECO:0000318"/>
    <property type="project" value="GO_Central"/>
</dbReference>
<keyword evidence="2" id="KW-0472">Membrane</keyword>
<dbReference type="FunCoup" id="T1FM33">
    <property type="interactions" value="638"/>
</dbReference>
<evidence type="ECO:0000313" key="4">
    <source>
        <dbReference type="EMBL" id="ESO12972.1"/>
    </source>
</evidence>
<dbReference type="AlphaFoldDB" id="T1FM33"/>
<dbReference type="RefSeq" id="XP_009009692.1">
    <property type="nucleotide sequence ID" value="XM_009011444.1"/>
</dbReference>
<dbReference type="STRING" id="6412.T1FM33"/>
<dbReference type="OrthoDB" id="10249433at2759"/>
<dbReference type="GO" id="GO:0004622">
    <property type="term" value="F:phosphatidylcholine lysophospholipase activity"/>
    <property type="evidence" value="ECO:0000318"/>
    <property type="project" value="GO_Central"/>
</dbReference>
<dbReference type="Gene3D" id="3.40.50.1820">
    <property type="entry name" value="alpha/beta hydrolase"/>
    <property type="match status" value="1"/>
</dbReference>
<dbReference type="GO" id="GO:0047372">
    <property type="term" value="F:monoacylglycerol lipase activity"/>
    <property type="evidence" value="ECO:0000318"/>
    <property type="project" value="GO_Central"/>
</dbReference>
<keyword evidence="6" id="KW-1185">Reference proteome</keyword>
<reference evidence="4 6" key="2">
    <citation type="journal article" date="2013" name="Nature">
        <title>Insights into bilaterian evolution from three spiralian genomes.</title>
        <authorList>
            <person name="Simakov O."/>
            <person name="Marletaz F."/>
            <person name="Cho S.J."/>
            <person name="Edsinger-Gonzales E."/>
            <person name="Havlak P."/>
            <person name="Hellsten U."/>
            <person name="Kuo D.H."/>
            <person name="Larsson T."/>
            <person name="Lv J."/>
            <person name="Arendt D."/>
            <person name="Savage R."/>
            <person name="Osoegawa K."/>
            <person name="de Jong P."/>
            <person name="Grimwood J."/>
            <person name="Chapman J.A."/>
            <person name="Shapiro H."/>
            <person name="Aerts A."/>
            <person name="Otillar R.P."/>
            <person name="Terry A.Y."/>
            <person name="Boore J.L."/>
            <person name="Grigoriev I.V."/>
            <person name="Lindberg D.R."/>
            <person name="Seaver E.C."/>
            <person name="Weisblat D.A."/>
            <person name="Putnam N.H."/>
            <person name="Rokhsar D.S."/>
        </authorList>
    </citation>
    <scope>NUCLEOTIDE SEQUENCE</scope>
</reference>
<evidence type="ECO:0000313" key="5">
    <source>
        <dbReference type="EnsemblMetazoa" id="HelroP184857"/>
    </source>
</evidence>
<keyword evidence="2" id="KW-0812">Transmembrane</keyword>
<dbReference type="HOGENOM" id="CLU_029375_1_0_1"/>
<keyword evidence="2" id="KW-1133">Transmembrane helix</keyword>
<dbReference type="eggNOG" id="KOG1552">
    <property type="taxonomic scope" value="Eukaryota"/>
</dbReference>
<reference evidence="6" key="1">
    <citation type="submission" date="2012-12" db="EMBL/GenBank/DDBJ databases">
        <authorList>
            <person name="Hellsten U."/>
            <person name="Grimwood J."/>
            <person name="Chapman J.A."/>
            <person name="Shapiro H."/>
            <person name="Aerts A."/>
            <person name="Otillar R.P."/>
            <person name="Terry A.Y."/>
            <person name="Boore J.L."/>
            <person name="Simakov O."/>
            <person name="Marletaz F."/>
            <person name="Cho S.-J."/>
            <person name="Edsinger-Gonzales E."/>
            <person name="Havlak P."/>
            <person name="Kuo D.-H."/>
            <person name="Larsson T."/>
            <person name="Lv J."/>
            <person name="Arendt D."/>
            <person name="Savage R."/>
            <person name="Osoegawa K."/>
            <person name="de Jong P."/>
            <person name="Lindberg D.R."/>
            <person name="Seaver E.C."/>
            <person name="Weisblat D.A."/>
            <person name="Putnam N.H."/>
            <person name="Grigoriev I.V."/>
            <person name="Rokhsar D.S."/>
        </authorList>
    </citation>
    <scope>NUCLEOTIDE SEQUENCE</scope>
</reference>
<dbReference type="EMBL" id="AMQM01000275">
    <property type="status" value="NOT_ANNOTATED_CDS"/>
    <property type="molecule type" value="Genomic_DNA"/>
</dbReference>
<dbReference type="InParanoid" id="T1FM33"/>
<dbReference type="SUPFAM" id="SSF53474">
    <property type="entry name" value="alpha/beta-Hydrolases"/>
    <property type="match status" value="1"/>
</dbReference>
<dbReference type="CTD" id="20209882"/>
<evidence type="ECO:0000256" key="1">
    <source>
        <dbReference type="SAM" id="MobiDB-lite"/>
    </source>
</evidence>
<evidence type="ECO:0000313" key="6">
    <source>
        <dbReference type="Proteomes" id="UP000015101"/>
    </source>
</evidence>
<dbReference type="OMA" id="YELHNCL"/>
<dbReference type="Pfam" id="PF12146">
    <property type="entry name" value="Hydrolase_4"/>
    <property type="match status" value="1"/>
</dbReference>
<dbReference type="EMBL" id="KB095811">
    <property type="protein sequence ID" value="ESO12972.1"/>
    <property type="molecule type" value="Genomic_DNA"/>
</dbReference>
<dbReference type="PANTHER" id="PTHR12277">
    <property type="entry name" value="ALPHA/BETA HYDROLASE DOMAIN-CONTAINING PROTEIN"/>
    <property type="match status" value="1"/>
</dbReference>
<evidence type="ECO:0000259" key="3">
    <source>
        <dbReference type="Pfam" id="PF12146"/>
    </source>
</evidence>
<dbReference type="Proteomes" id="UP000015101">
    <property type="component" value="Unassembled WGS sequence"/>
</dbReference>
<reference evidence="5" key="3">
    <citation type="submission" date="2015-06" db="UniProtKB">
        <authorList>
            <consortium name="EnsemblMetazoa"/>
        </authorList>
    </citation>
    <scope>IDENTIFICATION</scope>
</reference>
<feature type="compositionally biased region" description="Polar residues" evidence="1">
    <location>
        <begin position="1"/>
        <end position="14"/>
    </location>
</feature>
<evidence type="ECO:0000256" key="2">
    <source>
        <dbReference type="SAM" id="Phobius"/>
    </source>
</evidence>
<dbReference type="InterPro" id="IPR022742">
    <property type="entry name" value="Hydrolase_4"/>
</dbReference>
<name>T1FM33_HELRO</name>
<feature type="region of interest" description="Disordered" evidence="1">
    <location>
        <begin position="1"/>
        <end position="57"/>
    </location>
</feature>
<accession>T1FM33</accession>
<dbReference type="InterPro" id="IPR029058">
    <property type="entry name" value="AB_hydrolase_fold"/>
</dbReference>
<dbReference type="GeneID" id="20209882"/>
<dbReference type="ESTHER" id="helro-t1fm33">
    <property type="family name" value="ABHD12-PHARC"/>
</dbReference>
<gene>
    <name evidence="5" type="primary">20209882</name>
    <name evidence="4" type="ORF">HELRODRAFT_184857</name>
</gene>
<protein>
    <recommendedName>
        <fullName evidence="3">Serine aminopeptidase S33 domain-containing protein</fullName>
    </recommendedName>
</protein>